<dbReference type="Gene3D" id="3.30.565.10">
    <property type="entry name" value="Histidine kinase-like ATPase, C-terminal domain"/>
    <property type="match status" value="1"/>
</dbReference>
<dbReference type="PRINTS" id="PR00344">
    <property type="entry name" value="BCTRLSENSOR"/>
</dbReference>
<dbReference type="PROSITE" id="PS50109">
    <property type="entry name" value="HIS_KIN"/>
    <property type="match status" value="1"/>
</dbReference>
<evidence type="ECO:0000256" key="3">
    <source>
        <dbReference type="ARBA" id="ARBA00012438"/>
    </source>
</evidence>
<evidence type="ECO:0000256" key="6">
    <source>
        <dbReference type="ARBA" id="ARBA00022777"/>
    </source>
</evidence>
<evidence type="ECO:0000313" key="11">
    <source>
        <dbReference type="Proteomes" id="UP001652432"/>
    </source>
</evidence>
<dbReference type="SMART" id="SM00387">
    <property type="entry name" value="HATPase_c"/>
    <property type="match status" value="1"/>
</dbReference>
<dbReference type="SUPFAM" id="SSF47384">
    <property type="entry name" value="Homodimeric domain of signal transducing histidine kinase"/>
    <property type="match status" value="1"/>
</dbReference>
<dbReference type="InterPro" id="IPR036097">
    <property type="entry name" value="HisK_dim/P_sf"/>
</dbReference>
<dbReference type="InterPro" id="IPR003661">
    <property type="entry name" value="HisK_dim/P_dom"/>
</dbReference>
<evidence type="ECO:0000256" key="7">
    <source>
        <dbReference type="ARBA" id="ARBA00023012"/>
    </source>
</evidence>
<feature type="transmembrane region" description="Helical" evidence="8">
    <location>
        <begin position="201"/>
        <end position="221"/>
    </location>
</feature>
<dbReference type="Pfam" id="PF02518">
    <property type="entry name" value="HATPase_c"/>
    <property type="match status" value="1"/>
</dbReference>
<dbReference type="InterPro" id="IPR036890">
    <property type="entry name" value="HATPase_C_sf"/>
</dbReference>
<keyword evidence="7" id="KW-0902">Two-component regulatory system</keyword>
<dbReference type="SMART" id="SM00388">
    <property type="entry name" value="HisKA"/>
    <property type="match status" value="1"/>
</dbReference>
<gene>
    <name evidence="10" type="ORF">OCV77_07120</name>
</gene>
<dbReference type="Proteomes" id="UP001652432">
    <property type="component" value="Unassembled WGS sequence"/>
</dbReference>
<dbReference type="InterPro" id="IPR004358">
    <property type="entry name" value="Sig_transdc_His_kin-like_C"/>
</dbReference>
<evidence type="ECO:0000256" key="1">
    <source>
        <dbReference type="ARBA" id="ARBA00000085"/>
    </source>
</evidence>
<name>A0ABT2T302_9FIRM</name>
<dbReference type="Pfam" id="PF00512">
    <property type="entry name" value="HisKA"/>
    <property type="match status" value="1"/>
</dbReference>
<comment type="catalytic activity">
    <reaction evidence="1">
        <text>ATP + protein L-histidine = ADP + protein N-phospho-L-histidine.</text>
        <dbReference type="EC" id="2.7.13.3"/>
    </reaction>
</comment>
<protein>
    <recommendedName>
        <fullName evidence="3">histidine kinase</fullName>
        <ecNumber evidence="3">2.7.13.3</ecNumber>
    </recommendedName>
</protein>
<feature type="transmembrane region" description="Helical" evidence="8">
    <location>
        <begin position="6"/>
        <end position="29"/>
    </location>
</feature>
<keyword evidence="11" id="KW-1185">Reference proteome</keyword>
<keyword evidence="8" id="KW-0812">Transmembrane</keyword>
<reference evidence="10 11" key="1">
    <citation type="journal article" date="2021" name="ISME Commun">
        <title>Automated analysis of genomic sequences facilitates high-throughput and comprehensive description of bacteria.</title>
        <authorList>
            <person name="Hitch T.C.A."/>
        </authorList>
    </citation>
    <scope>NUCLEOTIDE SEQUENCE [LARGE SCALE GENOMIC DNA]</scope>
    <source>
        <strain evidence="10 11">Sanger_18</strain>
    </source>
</reference>
<keyword evidence="5" id="KW-0808">Transferase</keyword>
<dbReference type="InterPro" id="IPR050351">
    <property type="entry name" value="BphY/WalK/GraS-like"/>
</dbReference>
<evidence type="ECO:0000256" key="8">
    <source>
        <dbReference type="SAM" id="Phobius"/>
    </source>
</evidence>
<evidence type="ECO:0000259" key="9">
    <source>
        <dbReference type="PROSITE" id="PS50109"/>
    </source>
</evidence>
<dbReference type="InterPro" id="IPR005467">
    <property type="entry name" value="His_kinase_dom"/>
</dbReference>
<evidence type="ECO:0000256" key="2">
    <source>
        <dbReference type="ARBA" id="ARBA00004370"/>
    </source>
</evidence>
<evidence type="ECO:0000256" key="5">
    <source>
        <dbReference type="ARBA" id="ARBA00022679"/>
    </source>
</evidence>
<comment type="subcellular location">
    <subcellularLocation>
        <location evidence="2">Membrane</location>
    </subcellularLocation>
</comment>
<evidence type="ECO:0000313" key="10">
    <source>
        <dbReference type="EMBL" id="MCU6744266.1"/>
    </source>
</evidence>
<dbReference type="PANTHER" id="PTHR45453:SF1">
    <property type="entry name" value="PHOSPHATE REGULON SENSOR PROTEIN PHOR"/>
    <property type="match status" value="1"/>
</dbReference>
<dbReference type="GO" id="GO:0016301">
    <property type="term" value="F:kinase activity"/>
    <property type="evidence" value="ECO:0007669"/>
    <property type="project" value="UniProtKB-KW"/>
</dbReference>
<dbReference type="RefSeq" id="WP_262574286.1">
    <property type="nucleotide sequence ID" value="NZ_JAOQKJ010000005.1"/>
</dbReference>
<keyword evidence="4" id="KW-0597">Phosphoprotein</keyword>
<dbReference type="EC" id="2.7.13.3" evidence="3"/>
<proteinExistence type="predicted"/>
<evidence type="ECO:0000256" key="4">
    <source>
        <dbReference type="ARBA" id="ARBA00022553"/>
    </source>
</evidence>
<keyword evidence="6 10" id="KW-0418">Kinase</keyword>
<sequence>MFQKVRIRLTLLCSGIITLLIIIMSFLYLRISENNLYRNQFYSFQNDSNTIIINLEQQSVITMEWLSKMEAQGNYQFYLLDNGHPFLYNTLHDTAPAENRAASSSDGNTSVSKSKTSSALSDIFGEAWTYYESTLPQDSSLEEASSLSPYTAWHRTFSFTDSGKNDYFCTLITLERNTSQLQIMILSSLAGLEKQIREQRFLFLLIDSFTVALLFLFSFFFTGKLLAPIEESRKKQLSFVAAASHELRTPLSVILSSLECCHQASPDEVAGFLATIEKQAALMKSLVNDLLTLSASDSGQLVLSRSTAELDTLLLDTFEAFEPLAARKSITMSVSLPEEALTPYSCDEMRIRQVLSILIQNAISYTPAGGHIHLALSVRNHQYLFSVADNGPGIADADKEHIFERFYRAEKSRNTKGHFGLGLSIACEIVTAHHGHLWVTDTNGGGSTFFIGLPC</sequence>
<dbReference type="CDD" id="cd00075">
    <property type="entry name" value="HATPase"/>
    <property type="match status" value="1"/>
</dbReference>
<organism evidence="10 11">
    <name type="scientific">Suilimivivens aceti</name>
    <dbReference type="NCBI Taxonomy" id="2981774"/>
    <lineage>
        <taxon>Bacteria</taxon>
        <taxon>Bacillati</taxon>
        <taxon>Bacillota</taxon>
        <taxon>Clostridia</taxon>
        <taxon>Lachnospirales</taxon>
        <taxon>Lachnospiraceae</taxon>
        <taxon>Suilimivivens</taxon>
    </lineage>
</organism>
<feature type="domain" description="Histidine kinase" evidence="9">
    <location>
        <begin position="242"/>
        <end position="455"/>
    </location>
</feature>
<keyword evidence="8" id="KW-0472">Membrane</keyword>
<dbReference type="EMBL" id="JAOQKJ010000005">
    <property type="protein sequence ID" value="MCU6744266.1"/>
    <property type="molecule type" value="Genomic_DNA"/>
</dbReference>
<dbReference type="SUPFAM" id="SSF55874">
    <property type="entry name" value="ATPase domain of HSP90 chaperone/DNA topoisomerase II/histidine kinase"/>
    <property type="match status" value="1"/>
</dbReference>
<dbReference type="InterPro" id="IPR003594">
    <property type="entry name" value="HATPase_dom"/>
</dbReference>
<dbReference type="PANTHER" id="PTHR45453">
    <property type="entry name" value="PHOSPHATE REGULON SENSOR PROTEIN PHOR"/>
    <property type="match status" value="1"/>
</dbReference>
<dbReference type="Gene3D" id="1.10.287.130">
    <property type="match status" value="1"/>
</dbReference>
<dbReference type="CDD" id="cd00082">
    <property type="entry name" value="HisKA"/>
    <property type="match status" value="1"/>
</dbReference>
<keyword evidence="8" id="KW-1133">Transmembrane helix</keyword>
<comment type="caution">
    <text evidence="10">The sequence shown here is derived from an EMBL/GenBank/DDBJ whole genome shotgun (WGS) entry which is preliminary data.</text>
</comment>
<accession>A0ABT2T302</accession>